<gene>
    <name evidence="2" type="ORF">R4315_22650</name>
</gene>
<keyword evidence="1" id="KW-0812">Transmembrane</keyword>
<keyword evidence="1" id="KW-1133">Transmembrane helix</keyword>
<name>A0AAE4V3H7_9NOCA</name>
<proteinExistence type="predicted"/>
<comment type="caution">
    <text evidence="2">The sequence shown here is derived from an EMBL/GenBank/DDBJ whole genome shotgun (WGS) entry which is preliminary data.</text>
</comment>
<dbReference type="Proteomes" id="UP001185863">
    <property type="component" value="Unassembled WGS sequence"/>
</dbReference>
<organism evidence="2 3">
    <name type="scientific">Rhodococcus oxybenzonivorans</name>
    <dbReference type="NCBI Taxonomy" id="1990687"/>
    <lineage>
        <taxon>Bacteria</taxon>
        <taxon>Bacillati</taxon>
        <taxon>Actinomycetota</taxon>
        <taxon>Actinomycetes</taxon>
        <taxon>Mycobacteriales</taxon>
        <taxon>Nocardiaceae</taxon>
        <taxon>Rhodococcus</taxon>
    </lineage>
</organism>
<feature type="transmembrane region" description="Helical" evidence="1">
    <location>
        <begin position="20"/>
        <end position="42"/>
    </location>
</feature>
<dbReference type="EMBL" id="JAWLUP010000081">
    <property type="protein sequence ID" value="MDV7267331.1"/>
    <property type="molecule type" value="Genomic_DNA"/>
</dbReference>
<dbReference type="RefSeq" id="WP_204164875.1">
    <property type="nucleotide sequence ID" value="NZ_CP021354.1"/>
</dbReference>
<evidence type="ECO:0000313" key="3">
    <source>
        <dbReference type="Proteomes" id="UP001185863"/>
    </source>
</evidence>
<protein>
    <submittedName>
        <fullName evidence="2">Uncharacterized protein</fullName>
    </submittedName>
</protein>
<evidence type="ECO:0000313" key="2">
    <source>
        <dbReference type="EMBL" id="MDV7267331.1"/>
    </source>
</evidence>
<sequence>MASRHANATPDDGEVLVLRAGSGGAIVSGLLATLALSTLAVLDSLPT</sequence>
<reference evidence="2" key="1">
    <citation type="submission" date="2023-10" db="EMBL/GenBank/DDBJ databases">
        <title>Development of a sustainable strategy for remediation of hydrocarbon-contaminated territories based on the waste exchange concept.</title>
        <authorList>
            <person name="Krivoruchko A."/>
        </authorList>
    </citation>
    <scope>NUCLEOTIDE SEQUENCE</scope>
    <source>
        <strain evidence="2">IEGM 68</strain>
    </source>
</reference>
<accession>A0AAE4V3H7</accession>
<keyword evidence="1" id="KW-0472">Membrane</keyword>
<dbReference type="AlphaFoldDB" id="A0AAE4V3H7"/>
<evidence type="ECO:0000256" key="1">
    <source>
        <dbReference type="SAM" id="Phobius"/>
    </source>
</evidence>